<dbReference type="GO" id="GO:0035251">
    <property type="term" value="F:UDP-glucosyltransferase activity"/>
    <property type="evidence" value="ECO:0007669"/>
    <property type="project" value="InterPro"/>
</dbReference>
<name>A0A445L9N9_GLYSO</name>
<evidence type="ECO:0000256" key="1">
    <source>
        <dbReference type="ARBA" id="ARBA00022679"/>
    </source>
</evidence>
<accession>A0A445L9N9</accession>
<gene>
    <name evidence="2" type="ORF">D0Y65_006731</name>
</gene>
<reference evidence="2 3" key="1">
    <citation type="submission" date="2018-09" db="EMBL/GenBank/DDBJ databases">
        <title>A high-quality reference genome of wild soybean provides a powerful tool to mine soybean genomes.</title>
        <authorList>
            <person name="Xie M."/>
            <person name="Chung C.Y.L."/>
            <person name="Li M.-W."/>
            <person name="Wong F.-L."/>
            <person name="Chan T.-F."/>
            <person name="Lam H.-M."/>
        </authorList>
    </citation>
    <scope>NUCLEOTIDE SEQUENCE [LARGE SCALE GENOMIC DNA]</scope>
    <source>
        <strain evidence="3">cv. W05</strain>
        <tissue evidence="2">Hypocotyl of etiolated seedlings</tissue>
    </source>
</reference>
<sequence>MVQQHKLHIALFPWPAFGHIGPFFELAKLIAQKGHKISFISTPRNIHRLPKATMDIPQHIVPYLKKAYDDLQEPLTKFLRDANLIGSYATLHHEFGVLDMFRYVETLKGAQVFAPKSCMEIECESLKLLESICGKLVISVGLLPPSLEKWLVVYVAFESEVTLSDEEFIEIAMGLELFGFPFFWALRKQNTSSMSPQLRILAHKSIWSFVTHCGWSSVIEGLQVRLPIRMLLFHKGPNLELKILGQDLELKLLLPIIMLPFHNEQYLVARLMEEKRVGIEALRSVMLEEEGKTYRFGDKELHQNYVDEFVGYMKIHRPAIKD</sequence>
<protein>
    <submittedName>
        <fullName evidence="2">Putative UDP-rhamnose:rhamnosyltransferase 1</fullName>
    </submittedName>
</protein>
<keyword evidence="3" id="KW-1185">Reference proteome</keyword>
<dbReference type="PANTHER" id="PTHR48049:SF60">
    <property type="entry name" value="UDP-GLYCOSYLTRANSFERASE 91B1"/>
    <property type="match status" value="1"/>
</dbReference>
<dbReference type="SUPFAM" id="SSF53756">
    <property type="entry name" value="UDP-Glycosyltransferase/glycogen phosphorylase"/>
    <property type="match status" value="2"/>
</dbReference>
<comment type="caution">
    <text evidence="2">The sequence shown here is derived from an EMBL/GenBank/DDBJ whole genome shotgun (WGS) entry which is preliminary data.</text>
</comment>
<dbReference type="InterPro" id="IPR050481">
    <property type="entry name" value="UDP-glycosyltransf_plant"/>
</dbReference>
<dbReference type="Gene3D" id="3.40.50.2000">
    <property type="entry name" value="Glycogen Phosphorylase B"/>
    <property type="match status" value="2"/>
</dbReference>
<dbReference type="AlphaFoldDB" id="A0A445L9N9"/>
<organism evidence="2 3">
    <name type="scientific">Glycine soja</name>
    <name type="common">Wild soybean</name>
    <dbReference type="NCBI Taxonomy" id="3848"/>
    <lineage>
        <taxon>Eukaryota</taxon>
        <taxon>Viridiplantae</taxon>
        <taxon>Streptophyta</taxon>
        <taxon>Embryophyta</taxon>
        <taxon>Tracheophyta</taxon>
        <taxon>Spermatophyta</taxon>
        <taxon>Magnoliopsida</taxon>
        <taxon>eudicotyledons</taxon>
        <taxon>Gunneridae</taxon>
        <taxon>Pentapetalae</taxon>
        <taxon>rosids</taxon>
        <taxon>fabids</taxon>
        <taxon>Fabales</taxon>
        <taxon>Fabaceae</taxon>
        <taxon>Papilionoideae</taxon>
        <taxon>50 kb inversion clade</taxon>
        <taxon>NPAAA clade</taxon>
        <taxon>indigoferoid/millettioid clade</taxon>
        <taxon>Phaseoleae</taxon>
        <taxon>Glycine</taxon>
        <taxon>Glycine subgen. Soja</taxon>
    </lineage>
</organism>
<dbReference type="PANTHER" id="PTHR48049">
    <property type="entry name" value="GLYCOSYLTRANSFERASE"/>
    <property type="match status" value="1"/>
</dbReference>
<dbReference type="InterPro" id="IPR002213">
    <property type="entry name" value="UDP_glucos_trans"/>
</dbReference>
<keyword evidence="1 2" id="KW-0808">Transferase</keyword>
<dbReference type="Pfam" id="PF00201">
    <property type="entry name" value="UDPGT"/>
    <property type="match status" value="1"/>
</dbReference>
<proteinExistence type="predicted"/>
<dbReference type="EMBL" id="QZWG01000003">
    <property type="protein sequence ID" value="RZC20012.1"/>
    <property type="molecule type" value="Genomic_DNA"/>
</dbReference>
<dbReference type="Proteomes" id="UP000289340">
    <property type="component" value="Chromosome 3"/>
</dbReference>
<evidence type="ECO:0000313" key="2">
    <source>
        <dbReference type="EMBL" id="RZC20012.1"/>
    </source>
</evidence>
<evidence type="ECO:0000313" key="3">
    <source>
        <dbReference type="Proteomes" id="UP000289340"/>
    </source>
</evidence>